<evidence type="ECO:0000313" key="2">
    <source>
        <dbReference type="Proteomes" id="UP000558997"/>
    </source>
</evidence>
<protein>
    <submittedName>
        <fullName evidence="1">2-methylisocitrate lyase-like PEP mutase family enzyme</fullName>
    </submittedName>
</protein>
<dbReference type="Proteomes" id="UP000558997">
    <property type="component" value="Unassembled WGS sequence"/>
</dbReference>
<accession>A0A841DMZ4</accession>
<dbReference type="PANTHER" id="PTHR42905:SF5">
    <property type="entry name" value="CARBOXYVINYL-CARBOXYPHOSPHONATE PHOSPHORYLMUTASE, CHLOROPLASTIC"/>
    <property type="match status" value="1"/>
</dbReference>
<gene>
    <name evidence="1" type="ORF">HDA44_003374</name>
</gene>
<dbReference type="InterPro" id="IPR039556">
    <property type="entry name" value="ICL/PEPM"/>
</dbReference>
<reference evidence="1 2" key="1">
    <citation type="submission" date="2020-08" db="EMBL/GenBank/DDBJ databases">
        <title>Sequencing the genomes of 1000 actinobacteria strains.</title>
        <authorList>
            <person name="Klenk H.-P."/>
        </authorList>
    </citation>
    <scope>NUCLEOTIDE SEQUENCE [LARGE SCALE GENOMIC DNA]</scope>
    <source>
        <strain evidence="1 2">DSM 17294</strain>
    </source>
</reference>
<dbReference type="InterPro" id="IPR040442">
    <property type="entry name" value="Pyrv_kinase-like_dom_sf"/>
</dbReference>
<dbReference type="PANTHER" id="PTHR42905">
    <property type="entry name" value="PHOSPHOENOLPYRUVATE CARBOXYLASE"/>
    <property type="match status" value="1"/>
</dbReference>
<evidence type="ECO:0000313" key="1">
    <source>
        <dbReference type="EMBL" id="MBB5980033.1"/>
    </source>
</evidence>
<dbReference type="SUPFAM" id="SSF51621">
    <property type="entry name" value="Phosphoenolpyruvate/pyruvate domain"/>
    <property type="match status" value="1"/>
</dbReference>
<comment type="caution">
    <text evidence="1">The sequence shown here is derived from an EMBL/GenBank/DDBJ whole genome shotgun (WGS) entry which is preliminary data.</text>
</comment>
<name>A0A841DMZ4_9ACTN</name>
<dbReference type="EMBL" id="JACHNF010000001">
    <property type="protein sequence ID" value="MBB5980033.1"/>
    <property type="molecule type" value="Genomic_DNA"/>
</dbReference>
<dbReference type="GO" id="GO:0016833">
    <property type="term" value="F:oxo-acid-lyase activity"/>
    <property type="evidence" value="ECO:0007669"/>
    <property type="project" value="UniProtKB-ARBA"/>
</dbReference>
<dbReference type="RefSeq" id="WP_184835450.1">
    <property type="nucleotide sequence ID" value="NZ_BAAAVN010000007.1"/>
</dbReference>
<keyword evidence="2" id="KW-1185">Reference proteome</keyword>
<proteinExistence type="predicted"/>
<dbReference type="CDD" id="cd00377">
    <property type="entry name" value="ICL_PEPM"/>
    <property type="match status" value="1"/>
</dbReference>
<organism evidence="1 2">
    <name type="scientific">Kribbella solani</name>
    <dbReference type="NCBI Taxonomy" id="236067"/>
    <lineage>
        <taxon>Bacteria</taxon>
        <taxon>Bacillati</taxon>
        <taxon>Actinomycetota</taxon>
        <taxon>Actinomycetes</taxon>
        <taxon>Propionibacteriales</taxon>
        <taxon>Kribbellaceae</taxon>
        <taxon>Kribbella</taxon>
    </lineage>
</organism>
<keyword evidence="1" id="KW-0456">Lyase</keyword>
<dbReference type="Pfam" id="PF13714">
    <property type="entry name" value="PEP_mutase"/>
    <property type="match status" value="1"/>
</dbReference>
<dbReference type="AlphaFoldDB" id="A0A841DMZ4"/>
<dbReference type="Gene3D" id="3.20.20.60">
    <property type="entry name" value="Phosphoenolpyruvate-binding domains"/>
    <property type="match status" value="1"/>
</dbReference>
<dbReference type="InterPro" id="IPR015813">
    <property type="entry name" value="Pyrv/PenolPyrv_kinase-like_dom"/>
</dbReference>
<sequence length="290" mass="30987">MADGTTAGDRRRRLRELLARPDIVLAPSCGDAVTARLIESVGMPAVHCSGSVLHHLAGYADAGILTLTETVDAIRRVVDAVELPVIADADTGFGGVANVARTVREYERAGVAALHLEDQRFPKRPAYLEGVEPATVGRRELVDRIRVAVDARTDDSLLVIARSEVKGDLGEVLDRLGECVEAGADALWLAARTPEDIAKTRAAFDKPLIGVLPKGMSVQRFAELGADAALLPGWLLTAALHAQRALLTELRDSGSLQGYIDRTPGIAEARRFESEQGAAELADLEKRFGG</sequence>